<accession>A0A1F7KFB1</accession>
<comment type="caution">
    <text evidence="2">The sequence shown here is derived from an EMBL/GenBank/DDBJ whole genome shotgun (WGS) entry which is preliminary data.</text>
</comment>
<dbReference type="Proteomes" id="UP000178450">
    <property type="component" value="Unassembled WGS sequence"/>
</dbReference>
<dbReference type="Gene3D" id="3.40.50.2020">
    <property type="match status" value="1"/>
</dbReference>
<dbReference type="InterPro" id="IPR029057">
    <property type="entry name" value="PRTase-like"/>
</dbReference>
<sequence length="456" mass="53873">MFLNYRFQNIINKRVSISAHKLVKQEKIIFSNLEKYKQKVLTFPHTFFSKDEKQILRTIDNFDSTGALRIKVSVYSQTRSLLKEYFDHRVNSYLSRRIRVGNYFLLRGLSFYIFRKQEYALLLVKQVKYELLQAQTFLNKYLDAKVVPNNEEKILLLGLLDNYKQHLLELLHAVNQAERYLPYGEKITHSDYEDYMKCCQYIVDIFYKLYIHNQLPLNLSSVKLGIKEITSYLYKKIRLNNSGFIDVNTLLIKMYREANNAHEIALLCIKLTKHYQRGIRWNIIIGIEYGGIEIPFALNTFLKLNNQKESFRIYLVNSTYSSDLSKTVRKTKLESAITKFPNLINKSVLILDDNIVTARTIKKVISFLKKKGVRAVYFACIGFSSEELSVHMKKYRHGCVHPDFINSIETLKPAPFLYRLKQGDHYRKGVYNPIEEQIERYLRQTYSRTNFKLRAS</sequence>
<evidence type="ECO:0000313" key="2">
    <source>
        <dbReference type="EMBL" id="OGK66554.1"/>
    </source>
</evidence>
<feature type="domain" description="Phosphoribosyltransferase" evidence="1">
    <location>
        <begin position="260"/>
        <end position="383"/>
    </location>
</feature>
<dbReference type="AlphaFoldDB" id="A0A1F7KFB1"/>
<evidence type="ECO:0000259" key="1">
    <source>
        <dbReference type="Pfam" id="PF00156"/>
    </source>
</evidence>
<protein>
    <recommendedName>
        <fullName evidence="1">Phosphoribosyltransferase domain-containing protein</fullName>
    </recommendedName>
</protein>
<dbReference type="InterPro" id="IPR000836">
    <property type="entry name" value="PRTase_dom"/>
</dbReference>
<proteinExistence type="predicted"/>
<reference evidence="2 3" key="1">
    <citation type="journal article" date="2016" name="Nat. Commun.">
        <title>Thousands of microbial genomes shed light on interconnected biogeochemical processes in an aquifer system.</title>
        <authorList>
            <person name="Anantharaman K."/>
            <person name="Brown C.T."/>
            <person name="Hug L.A."/>
            <person name="Sharon I."/>
            <person name="Castelle C.J."/>
            <person name="Probst A.J."/>
            <person name="Thomas B.C."/>
            <person name="Singh A."/>
            <person name="Wilkins M.J."/>
            <person name="Karaoz U."/>
            <person name="Brodie E.L."/>
            <person name="Williams K.H."/>
            <person name="Hubbard S.S."/>
            <person name="Banfield J.F."/>
        </authorList>
    </citation>
    <scope>NUCLEOTIDE SEQUENCE [LARGE SCALE GENOMIC DNA]</scope>
</reference>
<dbReference type="Pfam" id="PF00156">
    <property type="entry name" value="Pribosyltran"/>
    <property type="match status" value="1"/>
</dbReference>
<evidence type="ECO:0000313" key="3">
    <source>
        <dbReference type="Proteomes" id="UP000178450"/>
    </source>
</evidence>
<organism evidence="2 3">
    <name type="scientific">Candidatus Roizmanbacteria bacterium RIFOXYA1_FULL_41_12</name>
    <dbReference type="NCBI Taxonomy" id="1802082"/>
    <lineage>
        <taxon>Bacteria</taxon>
        <taxon>Candidatus Roizmaniibacteriota</taxon>
    </lineage>
</organism>
<gene>
    <name evidence="2" type="ORF">A2209_00970</name>
</gene>
<name>A0A1F7KFB1_9BACT</name>
<dbReference type="EMBL" id="MGBG01000006">
    <property type="protein sequence ID" value="OGK66554.1"/>
    <property type="molecule type" value="Genomic_DNA"/>
</dbReference>
<dbReference type="CDD" id="cd06223">
    <property type="entry name" value="PRTases_typeI"/>
    <property type="match status" value="1"/>
</dbReference>
<dbReference type="SUPFAM" id="SSF53271">
    <property type="entry name" value="PRTase-like"/>
    <property type="match status" value="1"/>
</dbReference>